<keyword evidence="4" id="KW-1185">Reference proteome</keyword>
<reference evidence="3 4" key="1">
    <citation type="submission" date="2018-03" db="EMBL/GenBank/DDBJ databases">
        <title>Genomic Encyclopedia of Archaeal and Bacterial Type Strains, Phase II (KMG-II): from individual species to whole genera.</title>
        <authorList>
            <person name="Goeker M."/>
        </authorList>
    </citation>
    <scope>NUCLEOTIDE SEQUENCE [LARGE SCALE GENOMIC DNA]</scope>
    <source>
        <strain evidence="3 4">DSM 100346</strain>
    </source>
</reference>
<proteinExistence type="predicted"/>
<keyword evidence="1" id="KW-0472">Membrane</keyword>
<feature type="transmembrane region" description="Helical" evidence="1">
    <location>
        <begin position="12"/>
        <end position="31"/>
    </location>
</feature>
<protein>
    <submittedName>
        <fullName evidence="3">Putative secreted protein (Por secretion system target)</fullName>
    </submittedName>
</protein>
<dbReference type="RefSeq" id="WP_109673373.1">
    <property type="nucleotide sequence ID" value="NZ_QGDT01000002.1"/>
</dbReference>
<keyword evidence="1" id="KW-1133">Transmembrane helix</keyword>
<feature type="domain" description="Secretion system C-terminal sorting" evidence="2">
    <location>
        <begin position="295"/>
        <end position="367"/>
    </location>
</feature>
<dbReference type="EMBL" id="QGDT01000002">
    <property type="protein sequence ID" value="PWJ59510.1"/>
    <property type="molecule type" value="Genomic_DNA"/>
</dbReference>
<gene>
    <name evidence="3" type="ORF">CLV98_102344</name>
</gene>
<name>A0A316ARQ2_9BACT</name>
<comment type="caution">
    <text evidence="3">The sequence shown here is derived from an EMBL/GenBank/DDBJ whole genome shotgun (WGS) entry which is preliminary data.</text>
</comment>
<dbReference type="OrthoDB" id="862563at2"/>
<evidence type="ECO:0000313" key="3">
    <source>
        <dbReference type="EMBL" id="PWJ59510.1"/>
    </source>
</evidence>
<sequence length="369" mass="41746">MKTIISLPPKTAVLLGSVVFISMLLSIPIVAQKVMTYTVIEDTQYEVSNKDLLKNVNSQDLIGMRPTREVYKITKAIDGDYFRETKEYLVANSTESWYPDSKKIITDNDGTKIYNSKGELIFERQHPEEIKKQIDKNIRNNGNQLDFFNLPDPELISLEAKAQNASFKKLPDGNVVIKRPIKTNVDGTYLDFGSTEETEISRNNNVVKIRVIDSKNHEIKSEDTYLRQITKNEPKALKMFERLKTEHSSYANIYLTKYIRYENYELDGKRVFEENTASEPEKLNDGEPTVKDLTLYPNPGVTEITAQYAGSLKIGGINIVNSFGLNVSTVILGQENGVIKLDISKLTPGVYSVILSHSTGTISQQFIKK</sequence>
<dbReference type="Proteomes" id="UP000245880">
    <property type="component" value="Unassembled WGS sequence"/>
</dbReference>
<dbReference type="Pfam" id="PF18962">
    <property type="entry name" value="Por_Secre_tail"/>
    <property type="match status" value="1"/>
</dbReference>
<keyword evidence="1" id="KW-0812">Transmembrane</keyword>
<evidence type="ECO:0000259" key="2">
    <source>
        <dbReference type="Pfam" id="PF18962"/>
    </source>
</evidence>
<accession>A0A316ARQ2</accession>
<organism evidence="3 4">
    <name type="scientific">Dyadobacter jejuensis</name>
    <dbReference type="NCBI Taxonomy" id="1082580"/>
    <lineage>
        <taxon>Bacteria</taxon>
        <taxon>Pseudomonadati</taxon>
        <taxon>Bacteroidota</taxon>
        <taxon>Cytophagia</taxon>
        <taxon>Cytophagales</taxon>
        <taxon>Spirosomataceae</taxon>
        <taxon>Dyadobacter</taxon>
    </lineage>
</organism>
<dbReference type="InterPro" id="IPR026444">
    <property type="entry name" value="Secre_tail"/>
</dbReference>
<evidence type="ECO:0000256" key="1">
    <source>
        <dbReference type="SAM" id="Phobius"/>
    </source>
</evidence>
<dbReference type="AlphaFoldDB" id="A0A316ARQ2"/>
<dbReference type="NCBIfam" id="TIGR04183">
    <property type="entry name" value="Por_Secre_tail"/>
    <property type="match status" value="1"/>
</dbReference>
<evidence type="ECO:0000313" key="4">
    <source>
        <dbReference type="Proteomes" id="UP000245880"/>
    </source>
</evidence>